<keyword evidence="1" id="KW-0175">Coiled coil</keyword>
<dbReference type="EMBL" id="JAPUBN010000021">
    <property type="protein sequence ID" value="MCZ2723494.1"/>
    <property type="molecule type" value="Genomic_DNA"/>
</dbReference>
<organism evidence="3 4">
    <name type="scientific">Marinomonas phaeophyticola</name>
    <dbReference type="NCBI Taxonomy" id="3004091"/>
    <lineage>
        <taxon>Bacteria</taxon>
        <taxon>Pseudomonadati</taxon>
        <taxon>Pseudomonadota</taxon>
        <taxon>Gammaproteobacteria</taxon>
        <taxon>Oceanospirillales</taxon>
        <taxon>Oceanospirillaceae</taxon>
        <taxon>Marinomonas</taxon>
    </lineage>
</organism>
<gene>
    <name evidence="3" type="ORF">O1D97_18215</name>
</gene>
<sequence length="525" mass="59859">MVSIRRKKKAISKVVKLLNLATSSNSSESKMALRHAESVIHQNALKKYEIPQSMLCDVNTLFRVNWSLPSRAFSTESEPQKPKVTESFSTRRFSEKPVDTNRSYANSKTILDDYCEANESKDKGVDDKATFGSDLNATADRSTDFKPNTKKSQENVSTMNYAADNVINAANAFRPDAVAFTDRLRGQYASSNPDMPFEEDKYWNKIYTQLADFNEADVQSKLDALALQQKLAEESLKEKRNERLLTEQEEQAERSERAKIERSFEEAIEKAFQLRAQSYEAWEKRRSDIRMHCLREERDALAGFEELVEDYNKITSDYQRHIQLKEEYRAAKIMHELRKQLSNAVKQGEEGRTSFDSVIDIMASNDLSLRDLEFSDIKSKSLFIKLLERETAKIDDIDARENYTDDMLTKFLTSTVGVKAQQKVVNPLLKIEELLASASVSSQFEAQKSLDQIFHLMSSNGISIKDVNLAVISKYSVFVRLLNWEAEQIVSITERERFTAGVLENYVALSIDAGDAKKPAAKKTV</sequence>
<feature type="region of interest" description="Disordered" evidence="2">
    <location>
        <begin position="72"/>
        <end position="101"/>
    </location>
</feature>
<dbReference type="RefSeq" id="WP_269127616.1">
    <property type="nucleotide sequence ID" value="NZ_JAPUBN010000021.1"/>
</dbReference>
<evidence type="ECO:0000313" key="3">
    <source>
        <dbReference type="EMBL" id="MCZ2723494.1"/>
    </source>
</evidence>
<dbReference type="Proteomes" id="UP001149719">
    <property type="component" value="Unassembled WGS sequence"/>
</dbReference>
<comment type="caution">
    <text evidence="3">The sequence shown here is derived from an EMBL/GenBank/DDBJ whole genome shotgun (WGS) entry which is preliminary data.</text>
</comment>
<reference evidence="3" key="1">
    <citation type="submission" date="2022-12" db="EMBL/GenBank/DDBJ databases">
        <title>Marinomonas 15G1-11 sp. nov, isolated from marine algae.</title>
        <authorList>
            <person name="Butt M."/>
            <person name="Choi D.G."/>
            <person name="Kim J.M."/>
            <person name="Lee J.K."/>
            <person name="Baek J.H."/>
            <person name="Jeon C.O."/>
        </authorList>
    </citation>
    <scope>NUCLEOTIDE SEQUENCE</scope>
    <source>
        <strain evidence="3">15G1-11</strain>
    </source>
</reference>
<evidence type="ECO:0000256" key="2">
    <source>
        <dbReference type="SAM" id="MobiDB-lite"/>
    </source>
</evidence>
<name>A0ABT4K132_9GAMM</name>
<evidence type="ECO:0000256" key="1">
    <source>
        <dbReference type="SAM" id="Coils"/>
    </source>
</evidence>
<feature type="region of interest" description="Disordered" evidence="2">
    <location>
        <begin position="122"/>
        <end position="152"/>
    </location>
</feature>
<proteinExistence type="predicted"/>
<accession>A0ABT4K132</accession>
<keyword evidence="4" id="KW-1185">Reference proteome</keyword>
<evidence type="ECO:0000313" key="4">
    <source>
        <dbReference type="Proteomes" id="UP001149719"/>
    </source>
</evidence>
<feature type="coiled-coil region" evidence="1">
    <location>
        <begin position="222"/>
        <end position="261"/>
    </location>
</feature>
<protein>
    <submittedName>
        <fullName evidence="3">Uncharacterized protein</fullName>
    </submittedName>
</protein>